<dbReference type="Pfam" id="PF07310">
    <property type="entry name" value="PAS_5"/>
    <property type="match status" value="1"/>
</dbReference>
<dbReference type="OrthoDB" id="8480244at2"/>
<proteinExistence type="predicted"/>
<reference evidence="1 2" key="1">
    <citation type="submission" date="2017-10" db="EMBL/GenBank/DDBJ databases">
        <title>Sedimentibacterium mangrovi gen. nov., sp. nov., a novel member of family Phyllobacteriacea isolated from mangrove sediment.</title>
        <authorList>
            <person name="Liao H."/>
            <person name="Tian Y."/>
        </authorList>
    </citation>
    <scope>NUCLEOTIDE SEQUENCE [LARGE SCALE GENOMIC DNA]</scope>
    <source>
        <strain evidence="1 2">X9-2-2</strain>
    </source>
</reference>
<dbReference type="EMBL" id="PDVP01000002">
    <property type="protein sequence ID" value="PHP68092.1"/>
    <property type="molecule type" value="Genomic_DNA"/>
</dbReference>
<keyword evidence="2" id="KW-1185">Reference proteome</keyword>
<sequence length="215" mass="24233">MKDQKTIDLFQYWNRLRDGRPAPMRNEIEPSDIRSLLGDTFILEEDGNGRAVFRLAGTRLCALFGRELKGFDFASLWHERDRRIVNRLSGNAFRDQCVVVLSLEARSRGGRLVAMELVLLPLSGKHDGARALGAAVALDKPFWLSVDPITECRLNALRVVDPDREPVFLKNRPEVAVPSLMPENVDVLYQDEAPKGRRVRHLMVLEGGLSGQTET</sequence>
<organism evidence="1 2">
    <name type="scientific">Zhengella mangrovi</name>
    <dbReference type="NCBI Taxonomy" id="1982044"/>
    <lineage>
        <taxon>Bacteria</taxon>
        <taxon>Pseudomonadati</taxon>
        <taxon>Pseudomonadota</taxon>
        <taxon>Alphaproteobacteria</taxon>
        <taxon>Hyphomicrobiales</taxon>
        <taxon>Notoacmeibacteraceae</taxon>
        <taxon>Zhengella</taxon>
    </lineage>
</organism>
<evidence type="ECO:0000313" key="1">
    <source>
        <dbReference type="EMBL" id="PHP68092.1"/>
    </source>
</evidence>
<gene>
    <name evidence="1" type="ORF">CSC94_05370</name>
</gene>
<name>A0A2G1QRH0_9HYPH</name>
<accession>A0A2G1QRH0</accession>
<dbReference type="AlphaFoldDB" id="A0A2G1QRH0"/>
<dbReference type="PIRSF" id="PIRSF031878">
    <property type="entry name" value="UCP031878"/>
    <property type="match status" value="1"/>
</dbReference>
<comment type="caution">
    <text evidence="1">The sequence shown here is derived from an EMBL/GenBank/DDBJ whole genome shotgun (WGS) entry which is preliminary data.</text>
</comment>
<dbReference type="RefSeq" id="WP_099304549.1">
    <property type="nucleotide sequence ID" value="NZ_PDVP01000002.1"/>
</dbReference>
<protein>
    <submittedName>
        <fullName evidence="1">PAS domain-containing protein</fullName>
    </submittedName>
</protein>
<evidence type="ECO:0000313" key="2">
    <source>
        <dbReference type="Proteomes" id="UP000221168"/>
    </source>
</evidence>
<dbReference type="Proteomes" id="UP000221168">
    <property type="component" value="Unassembled WGS sequence"/>
</dbReference>
<dbReference type="InterPro" id="IPR009922">
    <property type="entry name" value="DUF1457"/>
</dbReference>